<comment type="caution">
    <text evidence="1">The sequence shown here is derived from an EMBL/GenBank/DDBJ whole genome shotgun (WGS) entry which is preliminary data.</text>
</comment>
<gene>
    <name evidence="1" type="ORF">CF394_07300</name>
</gene>
<proteinExistence type="predicted"/>
<sequence>MKHSLDLTAEELLAELTSAKRQQLDSSFIKLLRQQIYDRNKDILKARPVFSFRVKTGLFLFYRIFLSHFRVKRYTKN</sequence>
<reference evidence="1 2" key="1">
    <citation type="submission" date="2017-07" db="EMBL/GenBank/DDBJ databases">
        <title>Tetzosporium hominis gen.nov. sp.nov.</title>
        <authorList>
            <person name="Tetz G."/>
            <person name="Tetz V."/>
        </authorList>
    </citation>
    <scope>NUCLEOTIDE SEQUENCE [LARGE SCALE GENOMIC DNA]</scope>
    <source>
        <strain evidence="1 2">VT-49</strain>
    </source>
</reference>
<name>A0A264W3M2_9BACL</name>
<dbReference type="AlphaFoldDB" id="A0A264W3M2"/>
<dbReference type="Proteomes" id="UP000217065">
    <property type="component" value="Unassembled WGS sequence"/>
</dbReference>
<evidence type="ECO:0000313" key="2">
    <source>
        <dbReference type="Proteomes" id="UP000217065"/>
    </source>
</evidence>
<dbReference type="EMBL" id="NOKQ01000201">
    <property type="protein sequence ID" value="OZS78183.1"/>
    <property type="molecule type" value="Genomic_DNA"/>
</dbReference>
<evidence type="ECO:0000313" key="1">
    <source>
        <dbReference type="EMBL" id="OZS78183.1"/>
    </source>
</evidence>
<keyword evidence="2" id="KW-1185">Reference proteome</keyword>
<protein>
    <submittedName>
        <fullName evidence="1">Uncharacterized protein</fullName>
    </submittedName>
</protein>
<accession>A0A264W3M2</accession>
<organism evidence="1 2">
    <name type="scientific">Tetzosporium hominis</name>
    <dbReference type="NCBI Taxonomy" id="2020506"/>
    <lineage>
        <taxon>Bacteria</taxon>
        <taxon>Bacillati</taxon>
        <taxon>Bacillota</taxon>
        <taxon>Bacilli</taxon>
        <taxon>Bacillales</taxon>
        <taxon>Caryophanaceae</taxon>
        <taxon>Tetzosporium</taxon>
    </lineage>
</organism>